<feature type="transmembrane region" description="Helical" evidence="1">
    <location>
        <begin position="79"/>
        <end position="101"/>
    </location>
</feature>
<dbReference type="InterPro" id="IPR018687">
    <property type="entry name" value="DUF2177_membr"/>
</dbReference>
<dbReference type="Pfam" id="PF09945">
    <property type="entry name" value="DUF2177"/>
    <property type="match status" value="1"/>
</dbReference>
<keyword evidence="1" id="KW-0472">Membrane</keyword>
<keyword evidence="1" id="KW-1133">Transmembrane helix</keyword>
<protein>
    <submittedName>
        <fullName evidence="2">Uncharacterized membrane protein</fullName>
    </submittedName>
</protein>
<evidence type="ECO:0000313" key="2">
    <source>
        <dbReference type="EMBL" id="SHF90180.1"/>
    </source>
</evidence>
<reference evidence="3" key="1">
    <citation type="submission" date="2016-11" db="EMBL/GenBank/DDBJ databases">
        <authorList>
            <person name="Varghese N."/>
            <person name="Submissions S."/>
        </authorList>
    </citation>
    <scope>NUCLEOTIDE SEQUENCE [LARGE SCALE GENOMIC DNA]</scope>
    <source>
        <strain evidence="3">CGMCC 1.8995</strain>
    </source>
</reference>
<dbReference type="EMBL" id="FQWD01000001">
    <property type="protein sequence ID" value="SHF90180.1"/>
    <property type="molecule type" value="Genomic_DNA"/>
</dbReference>
<dbReference type="RefSeq" id="WP_073318109.1">
    <property type="nucleotide sequence ID" value="NZ_FQWD01000001.1"/>
</dbReference>
<proteinExistence type="predicted"/>
<evidence type="ECO:0000313" key="3">
    <source>
        <dbReference type="Proteomes" id="UP000184520"/>
    </source>
</evidence>
<keyword evidence="1" id="KW-0812">Transmembrane</keyword>
<keyword evidence="3" id="KW-1185">Reference proteome</keyword>
<sequence>MNKPSQRFLMAYGVMLLTFAVLDGIWLGLVAKNLYTYSLSGLLRDQFIVWPWVLFYLGYCGAILYLAVIPSQRYRLTAFVRGAVLGAAAYGAYNLTCYSIIADWPMPITLIDWMWGTTATALVSISGAMTFRYTDS</sequence>
<accession>A0A1M5FF62</accession>
<dbReference type="STRING" id="634436.SAMN05216361_0816"/>
<feature type="transmembrane region" description="Helical" evidence="1">
    <location>
        <begin position="49"/>
        <end position="67"/>
    </location>
</feature>
<gene>
    <name evidence="2" type="ORF">SAMN05216361_0816</name>
</gene>
<feature type="transmembrane region" description="Helical" evidence="1">
    <location>
        <begin position="113"/>
        <end position="131"/>
    </location>
</feature>
<dbReference type="AlphaFoldDB" id="A0A1M5FF62"/>
<name>A0A1M5FF62_9ALTE</name>
<dbReference type="Proteomes" id="UP000184520">
    <property type="component" value="Unassembled WGS sequence"/>
</dbReference>
<organism evidence="2 3">
    <name type="scientific">Marisediminitalea aggregata</name>
    <dbReference type="NCBI Taxonomy" id="634436"/>
    <lineage>
        <taxon>Bacteria</taxon>
        <taxon>Pseudomonadati</taxon>
        <taxon>Pseudomonadota</taxon>
        <taxon>Gammaproteobacteria</taxon>
        <taxon>Alteromonadales</taxon>
        <taxon>Alteromonadaceae</taxon>
        <taxon>Marisediminitalea</taxon>
    </lineage>
</organism>
<feature type="transmembrane region" description="Helical" evidence="1">
    <location>
        <begin position="9"/>
        <end position="29"/>
    </location>
</feature>
<evidence type="ECO:0000256" key="1">
    <source>
        <dbReference type="SAM" id="Phobius"/>
    </source>
</evidence>